<protein>
    <submittedName>
        <fullName evidence="2">Uncharacterized protein</fullName>
    </submittedName>
</protein>
<reference evidence="3" key="1">
    <citation type="journal article" date="2019" name="Int. J. Syst. Evol. Microbiol.">
        <title>The Global Catalogue of Microorganisms (GCM) 10K type strain sequencing project: providing services to taxonomists for standard genome sequencing and annotation.</title>
        <authorList>
            <consortium name="The Broad Institute Genomics Platform"/>
            <consortium name="The Broad Institute Genome Sequencing Center for Infectious Disease"/>
            <person name="Wu L."/>
            <person name="Ma J."/>
        </authorList>
    </citation>
    <scope>NUCLEOTIDE SEQUENCE [LARGE SCALE GENOMIC DNA]</scope>
    <source>
        <strain evidence="3">CGMCC 4.7152</strain>
    </source>
</reference>
<accession>A0ABV9WFF0</accession>
<evidence type="ECO:0000313" key="3">
    <source>
        <dbReference type="Proteomes" id="UP001595912"/>
    </source>
</evidence>
<dbReference type="Proteomes" id="UP001595912">
    <property type="component" value="Unassembled WGS sequence"/>
</dbReference>
<dbReference type="RefSeq" id="WP_380126880.1">
    <property type="nucleotide sequence ID" value="NZ_JBHSIU010000096.1"/>
</dbReference>
<gene>
    <name evidence="2" type="ORF">ACFPIJ_51645</name>
</gene>
<feature type="region of interest" description="Disordered" evidence="1">
    <location>
        <begin position="16"/>
        <end position="49"/>
    </location>
</feature>
<sequence>MKRSVPTTTEQMIAALIPAPLPRPRPEPSPLPTLPAARSSGQQAGPAIPTLDIARLDRSGRVSARLLLDQLGWRPGHRVRVDVVDGAILVWPAFDGWPLVGAR</sequence>
<feature type="compositionally biased region" description="Pro residues" evidence="1">
    <location>
        <begin position="19"/>
        <end position="33"/>
    </location>
</feature>
<evidence type="ECO:0000256" key="1">
    <source>
        <dbReference type="SAM" id="MobiDB-lite"/>
    </source>
</evidence>
<evidence type="ECO:0000313" key="2">
    <source>
        <dbReference type="EMBL" id="MFC5006263.1"/>
    </source>
</evidence>
<dbReference type="EMBL" id="JBHSIU010000096">
    <property type="protein sequence ID" value="MFC5006263.1"/>
    <property type="molecule type" value="Genomic_DNA"/>
</dbReference>
<organism evidence="2 3">
    <name type="scientific">Dactylosporangium cerinum</name>
    <dbReference type="NCBI Taxonomy" id="1434730"/>
    <lineage>
        <taxon>Bacteria</taxon>
        <taxon>Bacillati</taxon>
        <taxon>Actinomycetota</taxon>
        <taxon>Actinomycetes</taxon>
        <taxon>Micromonosporales</taxon>
        <taxon>Micromonosporaceae</taxon>
        <taxon>Dactylosporangium</taxon>
    </lineage>
</organism>
<name>A0ABV9WFF0_9ACTN</name>
<proteinExistence type="predicted"/>
<comment type="caution">
    <text evidence="2">The sequence shown here is derived from an EMBL/GenBank/DDBJ whole genome shotgun (WGS) entry which is preliminary data.</text>
</comment>
<keyword evidence="3" id="KW-1185">Reference proteome</keyword>